<feature type="compositionally biased region" description="Basic and acidic residues" evidence="1">
    <location>
        <begin position="779"/>
        <end position="789"/>
    </location>
</feature>
<dbReference type="Pfam" id="PF08751">
    <property type="entry name" value="TrwC"/>
    <property type="match status" value="1"/>
</dbReference>
<feature type="compositionally biased region" description="Basic and acidic residues" evidence="1">
    <location>
        <begin position="293"/>
        <end position="308"/>
    </location>
</feature>
<dbReference type="RefSeq" id="WP_090664985.1">
    <property type="nucleotide sequence ID" value="NZ_FMZX01000027.1"/>
</dbReference>
<evidence type="ECO:0000313" key="4">
    <source>
        <dbReference type="Proteomes" id="UP000198925"/>
    </source>
</evidence>
<proteinExistence type="predicted"/>
<dbReference type="NCBIfam" id="NF041492">
    <property type="entry name" value="MobF"/>
    <property type="match status" value="1"/>
</dbReference>
<dbReference type="Gene3D" id="3.40.50.300">
    <property type="entry name" value="P-loop containing nucleotide triphosphate hydrolases"/>
    <property type="match status" value="2"/>
</dbReference>
<name>A0A1G7BTG4_9PROT</name>
<dbReference type="SUPFAM" id="SSF55464">
    <property type="entry name" value="Origin of replication-binding domain, RBD-like"/>
    <property type="match status" value="1"/>
</dbReference>
<feature type="region of interest" description="Disordered" evidence="1">
    <location>
        <begin position="1518"/>
        <end position="1541"/>
    </location>
</feature>
<feature type="domain" description="TrwC relaxase" evidence="2">
    <location>
        <begin position="66"/>
        <end position="355"/>
    </location>
</feature>
<evidence type="ECO:0000259" key="2">
    <source>
        <dbReference type="Pfam" id="PF08751"/>
    </source>
</evidence>
<accession>A0A1G7BTG4</accession>
<feature type="region of interest" description="Disordered" evidence="1">
    <location>
        <begin position="287"/>
        <end position="308"/>
    </location>
</feature>
<organism evidence="3 4">
    <name type="scientific">Belnapia rosea</name>
    <dbReference type="NCBI Taxonomy" id="938405"/>
    <lineage>
        <taxon>Bacteria</taxon>
        <taxon>Pseudomonadati</taxon>
        <taxon>Pseudomonadota</taxon>
        <taxon>Alphaproteobacteria</taxon>
        <taxon>Acetobacterales</taxon>
        <taxon>Roseomonadaceae</taxon>
        <taxon>Belnapia</taxon>
    </lineage>
</organism>
<dbReference type="EMBL" id="FMZX01000027">
    <property type="protein sequence ID" value="SDE30252.1"/>
    <property type="molecule type" value="Genomic_DNA"/>
</dbReference>
<dbReference type="InterPro" id="IPR014862">
    <property type="entry name" value="TrwC"/>
</dbReference>
<dbReference type="Proteomes" id="UP000198925">
    <property type="component" value="Unassembled WGS sequence"/>
</dbReference>
<dbReference type="Pfam" id="PF13604">
    <property type="entry name" value="AAA_30"/>
    <property type="match status" value="1"/>
</dbReference>
<dbReference type="InterPro" id="IPR027417">
    <property type="entry name" value="P-loop_NTPase"/>
</dbReference>
<dbReference type="CDD" id="cd18809">
    <property type="entry name" value="SF1_C_RecD"/>
    <property type="match status" value="1"/>
</dbReference>
<feature type="region of interest" description="Disordered" evidence="1">
    <location>
        <begin position="769"/>
        <end position="789"/>
    </location>
</feature>
<evidence type="ECO:0000256" key="1">
    <source>
        <dbReference type="SAM" id="MobiDB-lite"/>
    </source>
</evidence>
<evidence type="ECO:0000313" key="3">
    <source>
        <dbReference type="EMBL" id="SDE30252.1"/>
    </source>
</evidence>
<gene>
    <name evidence="3" type="ORF">SAMN04487779_102715</name>
</gene>
<keyword evidence="4" id="KW-1185">Reference proteome</keyword>
<sequence>MVASLKKIGGGGKSALTGAAASKYYDTILKEMEQDRRTAAREAGKSGTAEATEGYQMADPSAPLARWFSLTGQLAADNAPIHPGQLTNLLDGRSLDGSASLVQQQAGRSRVHGWDMTFSAPKSVSAIWATSDAAERQRIMEDIAESARAALKSLADRGVFVTRTGAGSTVREQAADVAVALFPQNTARSGDPQLHCHSVIGNVCVRADGSTGTLDSPGLYAWKTYAGAVFRAELAARTQARIGAALEEDGRSFKVAGVPDNLVATWSKRRKVILTEFDRVKAALEKGANAADAEARTPDTDGALRGEVDATTAQPIKGKGQRELKDRITKQTRATKSKVPGITDLEKRWLAELAACGHSREDVLRLVQEAAAKKVAEEQAPRKSAAEAAIDAALSRNAVVTERMLRRLVAEEAQVRGIGAAGAHAEFDQAVASGKLILLPGKTQAGEAVWTTRQVLDRERCMILDAAERRGERDRNRGRGSYIEEAAAERVIAAIAARAAAEPDPKKRRNLSEQQAAAVRRAANGDGVVVIEGAAGAGKSFTTGAIKEAAEASGLTCIGIAPSWKAADIIRRDAQLESARALQGFVLGLESGRIRFGNPPPGGGDRGVRYLGERVALLLDEAGMASSSDLAALLRHARQHRVTVILAGDRKQLKSVEPGAAFAAVADTIGVARMDEIRRQSEEWMRKASYQFALGNSVEGLARYDAKGHIAFAADRFDAMKRLADDYMASLQAHPDRSRIVLASRNADVHQLNRTLRERLMESGALGPDTITLRTQHSGGRDGSGEARDMEVRAGDRVMIGLTVGPEEARKAVNGDVATVVGFEPGADPQLRLRLDRTGQELFFRLSELTPPRREGQGDEQNQAPLLPVLQHAYALSVHKSQGQTVGQTFVYAGDGMSADLAYVAFTRHVEDVRGYVDSAAIAERLAENGEQATEDAIRKAFLSAAKLSSDGLNASDYVQDKKAWLHSGDPFATSADGREVPTTAESRMQMAAEGTQDAVLASLGRKAADLGEKEIRVSNRELLDQLRERQGVTVRMPDGSQERRLYDRDVAAMDRAAKAAAKRAGFVGKVLGASYSHIPTQAQAAQRQARMVAVVTTMQSLRDKLAPARGQMPGDLIRRAFERDAKRQIAAHAVRVAAHERRISETVDRLRRPGIVARAEWWLRKEVLRSRHKGRRQEIASAHSPPTRDARMAVFNVTAAADWKGFAERRRAAFERASASGRSKVPDVIAQLRREAPQLTLPSEREWILHQAQNKEWLRRLGAADAKEAIAMAEAAKRGETYTRSDAAKNDAVRRTEEARRDERPIVVQPPVAAWGAAERVETYLARLAAEVKTADGEAGRMLASEGRQGADWLAIRENAIAGKGALAELARRSRGAEDVILEVRRAVDTGRLSLADEIRAAPPGNRAEAKRALLEALEDRVPAGLTVEQRAQHLAERAGLDGSQRKAGDVLAAIERVRDRLAGSPEAAAAAPAGSPARSYAEAAQAIRQGMAEQAITPETLMAAARATESRAFGQAVEQAREAAQTPVLKMPRSRGNTL</sequence>
<dbReference type="SUPFAM" id="SSF52540">
    <property type="entry name" value="P-loop containing nucleoside triphosphate hydrolases"/>
    <property type="match status" value="2"/>
</dbReference>
<protein>
    <submittedName>
        <fullName evidence="3">Conjugative relaxase domain-containing protein, TrwC/TraI family</fullName>
    </submittedName>
</protein>
<reference evidence="3 4" key="1">
    <citation type="submission" date="2016-10" db="EMBL/GenBank/DDBJ databases">
        <authorList>
            <person name="de Groot N.N."/>
        </authorList>
    </citation>
    <scope>NUCLEOTIDE SEQUENCE [LARGE SCALE GENOMIC DNA]</scope>
    <source>
        <strain evidence="3 4">CPCC 100156</strain>
    </source>
</reference>